<dbReference type="RefSeq" id="WP_397095534.1">
    <property type="nucleotide sequence ID" value="NZ_JBIRYO010000033.1"/>
</dbReference>
<evidence type="ECO:0000313" key="6">
    <source>
        <dbReference type="Proteomes" id="UP001611415"/>
    </source>
</evidence>
<evidence type="ECO:0000259" key="3">
    <source>
        <dbReference type="Pfam" id="PF13828"/>
    </source>
</evidence>
<reference evidence="5 6" key="1">
    <citation type="submission" date="2024-10" db="EMBL/GenBank/DDBJ databases">
        <title>The Natural Products Discovery Center: Release of the First 8490 Sequenced Strains for Exploring Actinobacteria Biosynthetic Diversity.</title>
        <authorList>
            <person name="Kalkreuter E."/>
            <person name="Kautsar S.A."/>
            <person name="Yang D."/>
            <person name="Bader C.D."/>
            <person name="Teijaro C.N."/>
            <person name="Fluegel L."/>
            <person name="Davis C.M."/>
            <person name="Simpson J.R."/>
            <person name="Lauterbach L."/>
            <person name="Steele A.D."/>
            <person name="Gui C."/>
            <person name="Meng S."/>
            <person name="Li G."/>
            <person name="Viehrig K."/>
            <person name="Ye F."/>
            <person name="Su P."/>
            <person name="Kiefer A.F."/>
            <person name="Nichols A."/>
            <person name="Cepeda A.J."/>
            <person name="Yan W."/>
            <person name="Fan B."/>
            <person name="Jiang Y."/>
            <person name="Adhikari A."/>
            <person name="Zheng C.-J."/>
            <person name="Schuster L."/>
            <person name="Cowan T.M."/>
            <person name="Smanski M.J."/>
            <person name="Chevrette M.G."/>
            <person name="De Carvalho L.P.S."/>
            <person name="Shen B."/>
        </authorList>
    </citation>
    <scope>NUCLEOTIDE SEQUENCE [LARGE SCALE GENOMIC DNA]</scope>
    <source>
        <strain evidence="5 6">NPDC019275</strain>
    </source>
</reference>
<comment type="caution">
    <text evidence="5">The sequence shown here is derived from an EMBL/GenBank/DDBJ whole genome shotgun (WGS) entry which is preliminary data.</text>
</comment>
<keyword evidence="2" id="KW-0812">Transmembrane</keyword>
<keyword evidence="2" id="KW-0472">Membrane</keyword>
<sequence length="250" mass="26305">MQSNDRPSQGIPNLPYESMPPEPSGYSQASAPYMPQRPGKTNGFAIATLVLGLIGVCFLAIPFGIVALVQIKSTRQQGKGLAIAGLAASAVWLLGASAGSVASTIEADRSDLRGTAESVASTTVGDRGGPRATVGTTSIDKLSPGDCLMSTPADARVTHVTLVRCDEPHYAEVITEVRLSGPWPGTAQAFQQSEHLCMDATMAILANSTMLDQLRNLVLYPDQTRWTLKGTATCLVINGYGPHLTIAVPR</sequence>
<evidence type="ECO:0000256" key="1">
    <source>
        <dbReference type="SAM" id="MobiDB-lite"/>
    </source>
</evidence>
<protein>
    <submittedName>
        <fullName evidence="5">DUF4190 domain-containing protein</fullName>
    </submittedName>
</protein>
<feature type="transmembrane region" description="Helical" evidence="2">
    <location>
        <begin position="81"/>
        <end position="102"/>
    </location>
</feature>
<feature type="region of interest" description="Disordered" evidence="1">
    <location>
        <begin position="116"/>
        <end position="136"/>
    </location>
</feature>
<dbReference type="Pfam" id="PF13828">
    <property type="entry name" value="DUF4190"/>
    <property type="match status" value="1"/>
</dbReference>
<organism evidence="5 6">
    <name type="scientific">Nocardia xishanensis</name>
    <dbReference type="NCBI Taxonomy" id="238964"/>
    <lineage>
        <taxon>Bacteria</taxon>
        <taxon>Bacillati</taxon>
        <taxon>Actinomycetota</taxon>
        <taxon>Actinomycetes</taxon>
        <taxon>Mycobacteriales</taxon>
        <taxon>Nocardiaceae</taxon>
        <taxon>Nocardia</taxon>
    </lineage>
</organism>
<dbReference type="InterPro" id="IPR025241">
    <property type="entry name" value="DUF4190"/>
</dbReference>
<name>A0ABW7XAP5_9NOCA</name>
<evidence type="ECO:0000259" key="4">
    <source>
        <dbReference type="Pfam" id="PF13845"/>
    </source>
</evidence>
<feature type="compositionally biased region" description="Polar residues" evidence="1">
    <location>
        <begin position="1"/>
        <end position="11"/>
    </location>
</feature>
<evidence type="ECO:0000256" key="2">
    <source>
        <dbReference type="SAM" id="Phobius"/>
    </source>
</evidence>
<accession>A0ABW7XAP5</accession>
<dbReference type="Pfam" id="PF13845">
    <property type="entry name" value="Septum_form"/>
    <property type="match status" value="1"/>
</dbReference>
<feature type="domain" description="DUF4190" evidence="3">
    <location>
        <begin position="45"/>
        <end position="94"/>
    </location>
</feature>
<proteinExistence type="predicted"/>
<evidence type="ECO:0000313" key="5">
    <source>
        <dbReference type="EMBL" id="MFI2478074.1"/>
    </source>
</evidence>
<keyword evidence="2" id="KW-1133">Transmembrane helix</keyword>
<dbReference type="EMBL" id="JBIRYO010000033">
    <property type="protein sequence ID" value="MFI2478074.1"/>
    <property type="molecule type" value="Genomic_DNA"/>
</dbReference>
<dbReference type="InterPro" id="IPR026004">
    <property type="entry name" value="Septum_form"/>
</dbReference>
<feature type="transmembrane region" description="Helical" evidence="2">
    <location>
        <begin position="44"/>
        <end position="69"/>
    </location>
</feature>
<feature type="region of interest" description="Disordered" evidence="1">
    <location>
        <begin position="1"/>
        <end position="34"/>
    </location>
</feature>
<gene>
    <name evidence="5" type="ORF">ACH49W_32325</name>
</gene>
<dbReference type="Proteomes" id="UP001611415">
    <property type="component" value="Unassembled WGS sequence"/>
</dbReference>
<keyword evidence="6" id="KW-1185">Reference proteome</keyword>
<feature type="domain" description="Septum formation-related" evidence="4">
    <location>
        <begin position="145"/>
        <end position="226"/>
    </location>
</feature>